<dbReference type="EMBL" id="JABWMJ010000009">
    <property type="protein sequence ID" value="NUZ07683.1"/>
    <property type="molecule type" value="Genomic_DNA"/>
</dbReference>
<sequence>MLISCGSDRAARHFVGHARAAAGRTPACQARSQRDRRFEIRRGRLARGALPAPVRRRRFLHHDGSELVGIAAAAVRDPSHLFLAPQLSVTMPRMRHVFYVFYPSHLLVLWIITKL</sequence>
<evidence type="ECO:0000313" key="2">
    <source>
        <dbReference type="EMBL" id="NUZ07683.1"/>
    </source>
</evidence>
<dbReference type="InterPro" id="IPR008875">
    <property type="entry name" value="TraX"/>
</dbReference>
<dbReference type="Pfam" id="PF05857">
    <property type="entry name" value="TraX"/>
    <property type="match status" value="1"/>
</dbReference>
<keyword evidence="1" id="KW-0812">Transmembrane</keyword>
<keyword evidence="1" id="KW-1133">Transmembrane helix</keyword>
<organism evidence="2 3">
    <name type="scientific">Piscinibacter koreensis</name>
    <dbReference type="NCBI Taxonomy" id="2742824"/>
    <lineage>
        <taxon>Bacteria</taxon>
        <taxon>Pseudomonadati</taxon>
        <taxon>Pseudomonadota</taxon>
        <taxon>Betaproteobacteria</taxon>
        <taxon>Burkholderiales</taxon>
        <taxon>Sphaerotilaceae</taxon>
        <taxon>Piscinibacter</taxon>
    </lineage>
</organism>
<protein>
    <submittedName>
        <fullName evidence="2">Uncharacterized protein</fullName>
    </submittedName>
</protein>
<evidence type="ECO:0000313" key="3">
    <source>
        <dbReference type="Proteomes" id="UP000529637"/>
    </source>
</evidence>
<evidence type="ECO:0000256" key="1">
    <source>
        <dbReference type="SAM" id="Phobius"/>
    </source>
</evidence>
<gene>
    <name evidence="2" type="ORF">HQN59_18120</name>
</gene>
<name>A0A7Y6TXZ5_9BURK</name>
<proteinExistence type="predicted"/>
<reference evidence="2 3" key="1">
    <citation type="submission" date="2020-06" db="EMBL/GenBank/DDBJ databases">
        <title>Schlegella sp. ID0723 isolated from air conditioner.</title>
        <authorList>
            <person name="Kim D.Y."/>
            <person name="Kim D.-U."/>
        </authorList>
    </citation>
    <scope>NUCLEOTIDE SEQUENCE [LARGE SCALE GENOMIC DNA]</scope>
    <source>
        <strain evidence="2 3">ID0723</strain>
    </source>
</reference>
<dbReference type="Proteomes" id="UP000529637">
    <property type="component" value="Unassembled WGS sequence"/>
</dbReference>
<comment type="caution">
    <text evidence="2">The sequence shown here is derived from an EMBL/GenBank/DDBJ whole genome shotgun (WGS) entry which is preliminary data.</text>
</comment>
<keyword evidence="1" id="KW-0472">Membrane</keyword>
<feature type="transmembrane region" description="Helical" evidence="1">
    <location>
        <begin position="96"/>
        <end position="113"/>
    </location>
</feature>
<keyword evidence="3" id="KW-1185">Reference proteome</keyword>
<dbReference type="AlphaFoldDB" id="A0A7Y6TXZ5"/>
<accession>A0A7Y6TXZ5</accession>